<dbReference type="GO" id="GO:0009055">
    <property type="term" value="F:electron transfer activity"/>
    <property type="evidence" value="ECO:0007669"/>
    <property type="project" value="InterPro"/>
</dbReference>
<dbReference type="InterPro" id="IPR036909">
    <property type="entry name" value="Cyt_c-like_dom_sf"/>
</dbReference>
<keyword evidence="4" id="KW-0249">Electron transport</keyword>
<evidence type="ECO:0000256" key="4">
    <source>
        <dbReference type="ARBA" id="ARBA00022982"/>
    </source>
</evidence>
<protein>
    <submittedName>
        <fullName evidence="9">Cytochrome c</fullName>
    </submittedName>
</protein>
<keyword evidence="5 6" id="KW-0408">Iron</keyword>
<dbReference type="Pfam" id="PF00034">
    <property type="entry name" value="Cytochrom_C"/>
    <property type="match status" value="1"/>
</dbReference>
<keyword evidence="2 6" id="KW-0349">Heme</keyword>
<evidence type="ECO:0000313" key="9">
    <source>
        <dbReference type="EMBL" id="RLJ41419.1"/>
    </source>
</evidence>
<proteinExistence type="predicted"/>
<organism evidence="9 10">
    <name type="scientific">Litoreibacter meonggei</name>
    <dbReference type="NCBI Taxonomy" id="1049199"/>
    <lineage>
        <taxon>Bacteria</taxon>
        <taxon>Pseudomonadati</taxon>
        <taxon>Pseudomonadota</taxon>
        <taxon>Alphaproteobacteria</taxon>
        <taxon>Rhodobacterales</taxon>
        <taxon>Roseobacteraceae</taxon>
        <taxon>Litoreibacter</taxon>
    </lineage>
</organism>
<accession>A0A497VTR0</accession>
<dbReference type="PROSITE" id="PS51007">
    <property type="entry name" value="CYTC"/>
    <property type="match status" value="1"/>
</dbReference>
<feature type="domain" description="Cytochrome c" evidence="8">
    <location>
        <begin position="22"/>
        <end position="136"/>
    </location>
</feature>
<evidence type="ECO:0000256" key="7">
    <source>
        <dbReference type="SAM" id="SignalP"/>
    </source>
</evidence>
<dbReference type="GO" id="GO:0020037">
    <property type="term" value="F:heme binding"/>
    <property type="evidence" value="ECO:0007669"/>
    <property type="project" value="InterPro"/>
</dbReference>
<evidence type="ECO:0000256" key="1">
    <source>
        <dbReference type="ARBA" id="ARBA00022448"/>
    </source>
</evidence>
<dbReference type="Gene3D" id="1.10.760.10">
    <property type="entry name" value="Cytochrome c-like domain"/>
    <property type="match status" value="1"/>
</dbReference>
<name>A0A497VTR0_9RHOB</name>
<dbReference type="RefSeq" id="WP_121026446.1">
    <property type="nucleotide sequence ID" value="NZ_RCCE01000005.1"/>
</dbReference>
<evidence type="ECO:0000259" key="8">
    <source>
        <dbReference type="PROSITE" id="PS51007"/>
    </source>
</evidence>
<dbReference type="SUPFAM" id="SSF46626">
    <property type="entry name" value="Cytochrome c"/>
    <property type="match status" value="1"/>
</dbReference>
<dbReference type="GO" id="GO:0046872">
    <property type="term" value="F:metal ion binding"/>
    <property type="evidence" value="ECO:0007669"/>
    <property type="project" value="UniProtKB-KW"/>
</dbReference>
<dbReference type="EMBL" id="RCCE01000005">
    <property type="protein sequence ID" value="RLJ41419.1"/>
    <property type="molecule type" value="Genomic_DNA"/>
</dbReference>
<gene>
    <name evidence="9" type="ORF">BCF46_3212</name>
</gene>
<dbReference type="Proteomes" id="UP000269157">
    <property type="component" value="Unassembled WGS sequence"/>
</dbReference>
<reference evidence="9 10" key="1">
    <citation type="submission" date="2018-10" db="EMBL/GenBank/DDBJ databases">
        <title>Genomic Encyclopedia of Archaeal and Bacterial Type Strains, Phase II (KMG-II): from individual species to whole genera.</title>
        <authorList>
            <person name="Goeker M."/>
        </authorList>
    </citation>
    <scope>NUCLEOTIDE SEQUENCE [LARGE SCALE GENOMIC DNA]</scope>
    <source>
        <strain evidence="9 10">DSM 29466</strain>
    </source>
</reference>
<comment type="caution">
    <text evidence="9">The sequence shown here is derived from an EMBL/GenBank/DDBJ whole genome shotgun (WGS) entry which is preliminary data.</text>
</comment>
<keyword evidence="10" id="KW-1185">Reference proteome</keyword>
<evidence type="ECO:0000256" key="2">
    <source>
        <dbReference type="ARBA" id="ARBA00022617"/>
    </source>
</evidence>
<keyword evidence="7" id="KW-0732">Signal</keyword>
<keyword evidence="3 6" id="KW-0479">Metal-binding</keyword>
<dbReference type="InterPro" id="IPR009056">
    <property type="entry name" value="Cyt_c-like_dom"/>
</dbReference>
<feature type="signal peptide" evidence="7">
    <location>
        <begin position="1"/>
        <end position="20"/>
    </location>
</feature>
<dbReference type="PANTHER" id="PTHR11961">
    <property type="entry name" value="CYTOCHROME C"/>
    <property type="match status" value="1"/>
</dbReference>
<dbReference type="InterPro" id="IPR002327">
    <property type="entry name" value="Cyt_c_1A/1B"/>
</dbReference>
<sequence>MKFVAIATLATTLLAAPAFAEGDAAAGEKEFKKCKSCHMIADGDNSIVKGGKTGPNLFGLPGRTAGVGDFKYGKSLAAVGETGLAWDEAEFVAYVANPKDWLKDKLDDSKAKSKMSFKLKDADDAANIWAYLVSVSPES</sequence>
<feature type="chain" id="PRO_5019730052" evidence="7">
    <location>
        <begin position="21"/>
        <end position="139"/>
    </location>
</feature>
<evidence type="ECO:0000313" key="10">
    <source>
        <dbReference type="Proteomes" id="UP000269157"/>
    </source>
</evidence>
<evidence type="ECO:0000256" key="3">
    <source>
        <dbReference type="ARBA" id="ARBA00022723"/>
    </source>
</evidence>
<evidence type="ECO:0000256" key="5">
    <source>
        <dbReference type="ARBA" id="ARBA00023004"/>
    </source>
</evidence>
<dbReference type="OrthoDB" id="9805828at2"/>
<keyword evidence="1" id="KW-0813">Transport</keyword>
<evidence type="ECO:0000256" key="6">
    <source>
        <dbReference type="PROSITE-ProRule" id="PRU00433"/>
    </source>
</evidence>
<dbReference type="AlphaFoldDB" id="A0A497VTR0"/>